<feature type="compositionally biased region" description="Basic and acidic residues" evidence="1">
    <location>
        <begin position="55"/>
        <end position="75"/>
    </location>
</feature>
<keyword evidence="3" id="KW-1185">Reference proteome</keyword>
<dbReference type="AlphaFoldDB" id="A0AAV4UHI4"/>
<feature type="region of interest" description="Disordered" evidence="1">
    <location>
        <begin position="51"/>
        <end position="84"/>
    </location>
</feature>
<reference evidence="2 3" key="1">
    <citation type="submission" date="2021-06" db="EMBL/GenBank/DDBJ databases">
        <title>Caerostris extrusa draft genome.</title>
        <authorList>
            <person name="Kono N."/>
            <person name="Arakawa K."/>
        </authorList>
    </citation>
    <scope>NUCLEOTIDE SEQUENCE [LARGE SCALE GENOMIC DNA]</scope>
</reference>
<evidence type="ECO:0000256" key="1">
    <source>
        <dbReference type="SAM" id="MobiDB-lite"/>
    </source>
</evidence>
<evidence type="ECO:0000313" key="2">
    <source>
        <dbReference type="EMBL" id="GIY57367.1"/>
    </source>
</evidence>
<sequence length="105" mass="11980">MATTTVRLLTIAVFVNGRATPITRTRKTPARSILISRFEEVLKRGSTMATLAGQKEQEHFPHARESFERENDTSHPARKQRPNFALASLQRNRKLNYSVHFPSGF</sequence>
<name>A0AAV4UHI4_CAEEX</name>
<evidence type="ECO:0000313" key="3">
    <source>
        <dbReference type="Proteomes" id="UP001054945"/>
    </source>
</evidence>
<proteinExistence type="predicted"/>
<dbReference type="Proteomes" id="UP001054945">
    <property type="component" value="Unassembled WGS sequence"/>
</dbReference>
<protein>
    <recommendedName>
        <fullName evidence="4">Secreted protein</fullName>
    </recommendedName>
</protein>
<organism evidence="2 3">
    <name type="scientific">Caerostris extrusa</name>
    <name type="common">Bark spider</name>
    <name type="synonym">Caerostris bankana</name>
    <dbReference type="NCBI Taxonomy" id="172846"/>
    <lineage>
        <taxon>Eukaryota</taxon>
        <taxon>Metazoa</taxon>
        <taxon>Ecdysozoa</taxon>
        <taxon>Arthropoda</taxon>
        <taxon>Chelicerata</taxon>
        <taxon>Arachnida</taxon>
        <taxon>Araneae</taxon>
        <taxon>Araneomorphae</taxon>
        <taxon>Entelegynae</taxon>
        <taxon>Araneoidea</taxon>
        <taxon>Araneidae</taxon>
        <taxon>Caerostris</taxon>
    </lineage>
</organism>
<accession>A0AAV4UHI4</accession>
<comment type="caution">
    <text evidence="2">The sequence shown here is derived from an EMBL/GenBank/DDBJ whole genome shotgun (WGS) entry which is preliminary data.</text>
</comment>
<dbReference type="EMBL" id="BPLR01012896">
    <property type="protein sequence ID" value="GIY57367.1"/>
    <property type="molecule type" value="Genomic_DNA"/>
</dbReference>
<evidence type="ECO:0008006" key="4">
    <source>
        <dbReference type="Google" id="ProtNLM"/>
    </source>
</evidence>
<gene>
    <name evidence="2" type="ORF">CEXT_458721</name>
</gene>